<accession>A0A222VSX3</accession>
<evidence type="ECO:0000313" key="1">
    <source>
        <dbReference type="EMBL" id="SDD85109.1"/>
    </source>
</evidence>
<organism evidence="1 2">
    <name type="scientific">Prauserella marina</name>
    <dbReference type="NCBI Taxonomy" id="530584"/>
    <lineage>
        <taxon>Bacteria</taxon>
        <taxon>Bacillati</taxon>
        <taxon>Actinomycetota</taxon>
        <taxon>Actinomycetes</taxon>
        <taxon>Pseudonocardiales</taxon>
        <taxon>Pseudonocardiaceae</taxon>
        <taxon>Prauserella</taxon>
    </lineage>
</organism>
<gene>
    <name evidence="1" type="ORF">SAMN05421630_113120</name>
</gene>
<dbReference type="EMBL" id="FMZE01000013">
    <property type="protein sequence ID" value="SDD85109.1"/>
    <property type="molecule type" value="Genomic_DNA"/>
</dbReference>
<evidence type="ECO:0000313" key="2">
    <source>
        <dbReference type="Proteomes" id="UP000199494"/>
    </source>
</evidence>
<dbReference type="KEGG" id="pmad:BAY61_20790"/>
<name>A0A222VSX3_9PSEU</name>
<keyword evidence="2" id="KW-1185">Reference proteome</keyword>
<dbReference type="Proteomes" id="UP000199494">
    <property type="component" value="Unassembled WGS sequence"/>
</dbReference>
<reference evidence="1 2" key="1">
    <citation type="submission" date="2016-10" db="EMBL/GenBank/DDBJ databases">
        <authorList>
            <person name="de Groot N.N."/>
        </authorList>
    </citation>
    <scope>NUCLEOTIDE SEQUENCE [LARGE SCALE GENOMIC DNA]</scope>
    <source>
        <strain evidence="1 2">CGMCC 4.5506</strain>
    </source>
</reference>
<proteinExistence type="predicted"/>
<dbReference type="STRING" id="530584.SAMN05421630_113120"/>
<dbReference type="AlphaFoldDB" id="A0A222VSX3"/>
<sequence length="106" mass="11679">MAAMSDRLYVDVNILNQGGLNLDQWSDLARNVTRRVRTATERYGDAGGTGEMGEQFDQNYKPGEWKALEFLTLLEKGVGGLSESTLLVAKNFERANDDADGATPHE</sequence>
<protein>
    <submittedName>
        <fullName evidence="1">Uncharacterized protein</fullName>
    </submittedName>
</protein>